<dbReference type="InterPro" id="IPR032710">
    <property type="entry name" value="NTF2-like_dom_sf"/>
</dbReference>
<dbReference type="InterPro" id="IPR037401">
    <property type="entry name" value="SnoaL-like"/>
</dbReference>
<reference evidence="2 3" key="1">
    <citation type="journal article" date="2015" name="Stand. Genomic Sci.">
        <title>Genomic Encyclopedia of Bacterial and Archaeal Type Strains, Phase III: the genomes of soil and plant-associated and newly described type strains.</title>
        <authorList>
            <person name="Whitman W.B."/>
            <person name="Woyke T."/>
            <person name="Klenk H.P."/>
            <person name="Zhou Y."/>
            <person name="Lilburn T.G."/>
            <person name="Beck B.J."/>
            <person name="De Vos P."/>
            <person name="Vandamme P."/>
            <person name="Eisen J.A."/>
            <person name="Garrity G."/>
            <person name="Hugenholtz P."/>
            <person name="Kyrpides N.C."/>
        </authorList>
    </citation>
    <scope>NUCLEOTIDE SEQUENCE [LARGE SCALE GENOMIC DNA]</scope>
    <source>
        <strain evidence="2 3">ASC-9842</strain>
    </source>
</reference>
<evidence type="ECO:0000313" key="2">
    <source>
        <dbReference type="EMBL" id="RZT36856.1"/>
    </source>
</evidence>
<name>A0A4Q7RT68_9BURK</name>
<protein>
    <submittedName>
        <fullName evidence="2">SnoaL-like protein</fullName>
    </submittedName>
</protein>
<dbReference type="SUPFAM" id="SSF54427">
    <property type="entry name" value="NTF2-like"/>
    <property type="match status" value="1"/>
</dbReference>
<dbReference type="AlphaFoldDB" id="A0A4Q7RT68"/>
<dbReference type="Pfam" id="PF13577">
    <property type="entry name" value="SnoaL_4"/>
    <property type="match status" value="1"/>
</dbReference>
<dbReference type="EMBL" id="SGXM01000004">
    <property type="protein sequence ID" value="RZT36856.1"/>
    <property type="molecule type" value="Genomic_DNA"/>
</dbReference>
<comment type="caution">
    <text evidence="2">The sequence shown here is derived from an EMBL/GenBank/DDBJ whole genome shotgun (WGS) entry which is preliminary data.</text>
</comment>
<dbReference type="RefSeq" id="WP_130392468.1">
    <property type="nucleotide sequence ID" value="NZ_SGXM01000004.1"/>
</dbReference>
<dbReference type="Gene3D" id="3.10.450.50">
    <property type="match status" value="1"/>
</dbReference>
<evidence type="ECO:0000313" key="3">
    <source>
        <dbReference type="Proteomes" id="UP000291078"/>
    </source>
</evidence>
<accession>A0A4Q7RT68</accession>
<feature type="domain" description="SnoaL-like" evidence="1">
    <location>
        <begin position="8"/>
        <end position="128"/>
    </location>
</feature>
<dbReference type="OrthoDB" id="581683at2"/>
<keyword evidence="3" id="KW-1185">Reference proteome</keyword>
<evidence type="ECO:0000259" key="1">
    <source>
        <dbReference type="Pfam" id="PF13577"/>
    </source>
</evidence>
<dbReference type="Proteomes" id="UP000291078">
    <property type="component" value="Unassembled WGS sequence"/>
</dbReference>
<proteinExistence type="predicted"/>
<sequence length="202" mass="22531">MQDRMLAVLDKAEITEVVQTERAARDQAQWTRMLETYHADALVDVSWFHGSGAEFVAASQRMYDAGRHSAHLMGPTLVRLRGDRALAHTPCAVTARMHLDGVEVEVTTHARLHERVERRSGVWRIARMGIVYLRDGLVVVNPSERVVLDAAQLAAYRPSYRFLSYLLAHAGQRPRPDLPGADRPETVQPLVDSDDAWLAGAG</sequence>
<organism evidence="2 3">
    <name type="scientific">Cupriavidus agavae</name>
    <dbReference type="NCBI Taxonomy" id="1001822"/>
    <lineage>
        <taxon>Bacteria</taxon>
        <taxon>Pseudomonadati</taxon>
        <taxon>Pseudomonadota</taxon>
        <taxon>Betaproteobacteria</taxon>
        <taxon>Burkholderiales</taxon>
        <taxon>Burkholderiaceae</taxon>
        <taxon>Cupriavidus</taxon>
    </lineage>
</organism>
<gene>
    <name evidence="2" type="ORF">EV147_3520</name>
</gene>